<keyword evidence="2 4" id="KW-0442">Lipid degradation</keyword>
<evidence type="ECO:0000313" key="7">
    <source>
        <dbReference type="EMBL" id="PKR50844.1"/>
    </source>
</evidence>
<feature type="short sequence motif" description="GXSXG" evidence="4">
    <location>
        <begin position="88"/>
        <end position="92"/>
    </location>
</feature>
<evidence type="ECO:0000256" key="3">
    <source>
        <dbReference type="ARBA" id="ARBA00023098"/>
    </source>
</evidence>
<evidence type="ECO:0000256" key="2">
    <source>
        <dbReference type="ARBA" id="ARBA00022963"/>
    </source>
</evidence>
<evidence type="ECO:0000256" key="1">
    <source>
        <dbReference type="ARBA" id="ARBA00022801"/>
    </source>
</evidence>
<feature type="compositionally biased region" description="Basic and acidic residues" evidence="5">
    <location>
        <begin position="10"/>
        <end position="28"/>
    </location>
</feature>
<feature type="short sequence motif" description="GXGXXG" evidence="4">
    <location>
        <begin position="60"/>
        <end position="65"/>
    </location>
</feature>
<keyword evidence="1 4" id="KW-0378">Hydrolase</keyword>
<dbReference type="PANTHER" id="PTHR14226:SF78">
    <property type="entry name" value="SLR0060 PROTEIN"/>
    <property type="match status" value="1"/>
</dbReference>
<feature type="domain" description="PNPLA" evidence="6">
    <location>
        <begin position="56"/>
        <end position="254"/>
    </location>
</feature>
<comment type="caution">
    <text evidence="7">The sequence shown here is derived from an EMBL/GenBank/DDBJ whole genome shotgun (WGS) entry which is preliminary data.</text>
</comment>
<feature type="short sequence motif" description="DGA/G" evidence="4">
    <location>
        <begin position="241"/>
        <end position="243"/>
    </location>
</feature>
<dbReference type="GO" id="GO:0016787">
    <property type="term" value="F:hydrolase activity"/>
    <property type="evidence" value="ECO:0007669"/>
    <property type="project" value="UniProtKB-KW"/>
</dbReference>
<evidence type="ECO:0000313" key="8">
    <source>
        <dbReference type="Proteomes" id="UP000233365"/>
    </source>
</evidence>
<dbReference type="PANTHER" id="PTHR14226">
    <property type="entry name" value="NEUROPATHY TARGET ESTERASE/SWISS CHEESE D.MELANOGASTER"/>
    <property type="match status" value="1"/>
</dbReference>
<accession>A0ABX4R9M2</accession>
<feature type="region of interest" description="Disordered" evidence="5">
    <location>
        <begin position="1"/>
        <end position="50"/>
    </location>
</feature>
<dbReference type="PROSITE" id="PS51635">
    <property type="entry name" value="PNPLA"/>
    <property type="match status" value="1"/>
</dbReference>
<dbReference type="Gene3D" id="3.40.1090.10">
    <property type="entry name" value="Cytosolic phospholipase A2 catalytic domain"/>
    <property type="match status" value="2"/>
</dbReference>
<feature type="active site" description="Nucleophile" evidence="4">
    <location>
        <position position="90"/>
    </location>
</feature>
<feature type="active site" description="Proton acceptor" evidence="4">
    <location>
        <position position="241"/>
    </location>
</feature>
<evidence type="ECO:0000256" key="5">
    <source>
        <dbReference type="SAM" id="MobiDB-lite"/>
    </source>
</evidence>
<keyword evidence="3 4" id="KW-0443">Lipid metabolism</keyword>
<dbReference type="SUPFAM" id="SSF52151">
    <property type="entry name" value="FabD/lysophospholipase-like"/>
    <property type="match status" value="1"/>
</dbReference>
<proteinExistence type="predicted"/>
<sequence>MSAKGAETGTETKTKTEKGTDAGGDARTDAGAGPDAGQGASASASAGKKPRKNISLALQGGGSHGAFTWGVLDRLLEDEELSIEAISGTSAGAMNAAVVTSGVARGGYEGARADLETFWRAVSEAARFSPLQRSPIDILFGNWSLENSLAYMWLDMSAKMFSPYDLNPAGDNPLAAILTEVVDFKALNSSPAKLFITATNVETGQGRVFRNPDITVDVLLASACLPTIYKAVEIDGVPYWDGGYTGNPSLGPLVLECGSDDTVLVQINPVRRPGVPKTSREIANRLNEVSFNSSLMKELRMISILRKDAPEHMCEAAKWGAMRMHCIASEDMLDLDHSSKLNAEWSFMTMLRDLGREAASAFLRKHRRDIGVRPSLDLDLFAPDYTS</sequence>
<gene>
    <name evidence="7" type="ORF">CU041_04550</name>
</gene>
<evidence type="ECO:0000259" key="6">
    <source>
        <dbReference type="PROSITE" id="PS51635"/>
    </source>
</evidence>
<protein>
    <submittedName>
        <fullName evidence="7">Alpha/beta hydrolase</fullName>
    </submittedName>
</protein>
<dbReference type="InterPro" id="IPR016035">
    <property type="entry name" value="Acyl_Trfase/lysoPLipase"/>
</dbReference>
<dbReference type="InterPro" id="IPR050301">
    <property type="entry name" value="NTE"/>
</dbReference>
<feature type="compositionally biased region" description="Low complexity" evidence="5">
    <location>
        <begin position="29"/>
        <end position="47"/>
    </location>
</feature>
<dbReference type="InterPro" id="IPR002641">
    <property type="entry name" value="PNPLA_dom"/>
</dbReference>
<keyword evidence="8" id="KW-1185">Reference proteome</keyword>
<dbReference type="Pfam" id="PF01734">
    <property type="entry name" value="Patatin"/>
    <property type="match status" value="1"/>
</dbReference>
<dbReference type="RefSeq" id="WP_101245967.1">
    <property type="nucleotide sequence ID" value="NZ_PGTS01000002.1"/>
</dbReference>
<evidence type="ECO:0000256" key="4">
    <source>
        <dbReference type="PROSITE-ProRule" id="PRU01161"/>
    </source>
</evidence>
<organism evidence="7 8">
    <name type="scientific">Thalassospira povalilytica</name>
    <dbReference type="NCBI Taxonomy" id="732237"/>
    <lineage>
        <taxon>Bacteria</taxon>
        <taxon>Pseudomonadati</taxon>
        <taxon>Pseudomonadota</taxon>
        <taxon>Alphaproteobacteria</taxon>
        <taxon>Rhodospirillales</taxon>
        <taxon>Thalassospiraceae</taxon>
        <taxon>Thalassospira</taxon>
    </lineage>
</organism>
<name>A0ABX4R9M2_9PROT</name>
<dbReference type="Proteomes" id="UP000233365">
    <property type="component" value="Unassembled WGS sequence"/>
</dbReference>
<reference evidence="7 8" key="1">
    <citation type="submission" date="2017-11" db="EMBL/GenBank/DDBJ databases">
        <title>Biodiversity and function of Thalassospira species in the particle-attached aromatic-hydrocarbon-degrading consortia from the surface seawater of the China South Sea.</title>
        <authorList>
            <person name="Dong C."/>
            <person name="Liu R."/>
            <person name="Shao Z."/>
        </authorList>
    </citation>
    <scope>NUCLEOTIDE SEQUENCE [LARGE SCALE GENOMIC DNA]</scope>
    <source>
        <strain evidence="7 8">139Z-12</strain>
    </source>
</reference>
<dbReference type="EMBL" id="PGTS01000002">
    <property type="protein sequence ID" value="PKR50844.1"/>
    <property type="molecule type" value="Genomic_DNA"/>
</dbReference>